<dbReference type="OrthoDB" id="2937252at2"/>
<evidence type="ECO:0008006" key="4">
    <source>
        <dbReference type="Google" id="ProtNLM"/>
    </source>
</evidence>
<proteinExistence type="predicted"/>
<name>A0A3D9JP49_9BACL</name>
<keyword evidence="1" id="KW-0732">Signal</keyword>
<evidence type="ECO:0000313" key="3">
    <source>
        <dbReference type="Proteomes" id="UP000256977"/>
    </source>
</evidence>
<sequence length="185" mass="20861">MKRFIISTIFLISVSISGIVFASSGDISTNNGVKHEVRSDNNIVTKPSTITVEKAKELLTNIEFQLPTYVPNNLIVESVIYNEPPSQFPNGVMPNIDLDKEITIRYRDTSNEENWIDYTTKKRRIELADDGVKSIVLNGLEVQYLELTGKNIVAYNWFSKGASHMVIARGDISKDQLIKFVTSFN</sequence>
<dbReference type="EMBL" id="QRDZ01000014">
    <property type="protein sequence ID" value="RED75745.1"/>
    <property type="molecule type" value="Genomic_DNA"/>
</dbReference>
<keyword evidence="3" id="KW-1185">Reference proteome</keyword>
<protein>
    <recommendedName>
        <fullName evidence="4">DUF4367 domain-containing protein</fullName>
    </recommendedName>
</protein>
<organism evidence="2 3">
    <name type="scientific">Cohnella phaseoli</name>
    <dbReference type="NCBI Taxonomy" id="456490"/>
    <lineage>
        <taxon>Bacteria</taxon>
        <taxon>Bacillati</taxon>
        <taxon>Bacillota</taxon>
        <taxon>Bacilli</taxon>
        <taxon>Bacillales</taxon>
        <taxon>Paenibacillaceae</taxon>
        <taxon>Cohnella</taxon>
    </lineage>
</organism>
<evidence type="ECO:0000256" key="1">
    <source>
        <dbReference type="SAM" id="SignalP"/>
    </source>
</evidence>
<dbReference type="RefSeq" id="WP_116062058.1">
    <property type="nucleotide sequence ID" value="NZ_QRDZ01000014.1"/>
</dbReference>
<accession>A0A3D9JP49</accession>
<evidence type="ECO:0000313" key="2">
    <source>
        <dbReference type="EMBL" id="RED75745.1"/>
    </source>
</evidence>
<feature type="signal peptide" evidence="1">
    <location>
        <begin position="1"/>
        <end position="22"/>
    </location>
</feature>
<feature type="chain" id="PRO_5017562037" description="DUF4367 domain-containing protein" evidence="1">
    <location>
        <begin position="23"/>
        <end position="185"/>
    </location>
</feature>
<dbReference type="AlphaFoldDB" id="A0A3D9JP49"/>
<dbReference type="Proteomes" id="UP000256977">
    <property type="component" value="Unassembled WGS sequence"/>
</dbReference>
<reference evidence="2 3" key="1">
    <citation type="submission" date="2018-07" db="EMBL/GenBank/DDBJ databases">
        <title>Genomic Encyclopedia of Type Strains, Phase III (KMG-III): the genomes of soil and plant-associated and newly described type strains.</title>
        <authorList>
            <person name="Whitman W."/>
        </authorList>
    </citation>
    <scope>NUCLEOTIDE SEQUENCE [LARGE SCALE GENOMIC DNA]</scope>
    <source>
        <strain evidence="2 3">CECT 7287</strain>
    </source>
</reference>
<comment type="caution">
    <text evidence="2">The sequence shown here is derived from an EMBL/GenBank/DDBJ whole genome shotgun (WGS) entry which is preliminary data.</text>
</comment>
<gene>
    <name evidence="2" type="ORF">DFP98_114106</name>
</gene>